<dbReference type="Proteomes" id="UP000663866">
    <property type="component" value="Unassembled WGS sequence"/>
</dbReference>
<feature type="chain" id="PRO_5036235670" evidence="2">
    <location>
        <begin position="22"/>
        <end position="155"/>
    </location>
</feature>
<evidence type="ECO:0000256" key="1">
    <source>
        <dbReference type="SAM" id="Phobius"/>
    </source>
</evidence>
<dbReference type="Proteomes" id="UP000663842">
    <property type="component" value="Unassembled WGS sequence"/>
</dbReference>
<organism evidence="3 5">
    <name type="scientific">Rotaria magnacalcarata</name>
    <dbReference type="NCBI Taxonomy" id="392030"/>
    <lineage>
        <taxon>Eukaryota</taxon>
        <taxon>Metazoa</taxon>
        <taxon>Spiralia</taxon>
        <taxon>Gnathifera</taxon>
        <taxon>Rotifera</taxon>
        <taxon>Eurotatoria</taxon>
        <taxon>Bdelloidea</taxon>
        <taxon>Philodinida</taxon>
        <taxon>Philodinidae</taxon>
        <taxon>Rotaria</taxon>
    </lineage>
</organism>
<keyword evidence="1" id="KW-0472">Membrane</keyword>
<proteinExistence type="predicted"/>
<sequence length="155" mass="18067">MAKRMIFLVIILTIFTHIHEPLHRQLINDLDGDQQRIWCLSQYSPTITKYNTFITLFQPVIPFSIYFVSASALIIVAACSRFKIESKQTFKEHFQFLLGLSRLIISFSTGCMRSARQPWLYLIGYFLFLLPSMLALFVFVLPSEVYKSELDKTTQ</sequence>
<dbReference type="EMBL" id="CAJOBG010002078">
    <property type="protein sequence ID" value="CAF3981640.1"/>
    <property type="molecule type" value="Genomic_DNA"/>
</dbReference>
<keyword evidence="5" id="KW-1185">Reference proteome</keyword>
<dbReference type="AlphaFoldDB" id="A0A819MLK0"/>
<keyword evidence="2" id="KW-0732">Signal</keyword>
<evidence type="ECO:0000256" key="2">
    <source>
        <dbReference type="SAM" id="SignalP"/>
    </source>
</evidence>
<feature type="signal peptide" evidence="2">
    <location>
        <begin position="1"/>
        <end position="21"/>
    </location>
</feature>
<feature type="transmembrane region" description="Helical" evidence="1">
    <location>
        <begin position="63"/>
        <end position="82"/>
    </location>
</feature>
<feature type="transmembrane region" description="Helical" evidence="1">
    <location>
        <begin position="121"/>
        <end position="142"/>
    </location>
</feature>
<name>A0A819MLK0_9BILA</name>
<comment type="caution">
    <text evidence="3">The sequence shown here is derived from an EMBL/GenBank/DDBJ whole genome shotgun (WGS) entry which is preliminary data.</text>
</comment>
<evidence type="ECO:0000313" key="3">
    <source>
        <dbReference type="EMBL" id="CAF3981640.1"/>
    </source>
</evidence>
<evidence type="ECO:0000313" key="5">
    <source>
        <dbReference type="Proteomes" id="UP000663866"/>
    </source>
</evidence>
<keyword evidence="1" id="KW-0812">Transmembrane</keyword>
<gene>
    <name evidence="3" type="ORF">OVN521_LOCUS13964</name>
    <name evidence="4" type="ORF">UXM345_LOCUS25628</name>
</gene>
<protein>
    <submittedName>
        <fullName evidence="3">Uncharacterized protein</fullName>
    </submittedName>
</protein>
<keyword evidence="1" id="KW-1133">Transmembrane helix</keyword>
<reference evidence="3" key="1">
    <citation type="submission" date="2021-02" db="EMBL/GenBank/DDBJ databases">
        <authorList>
            <person name="Nowell W R."/>
        </authorList>
    </citation>
    <scope>NUCLEOTIDE SEQUENCE</scope>
</reference>
<dbReference type="EMBL" id="CAJOBF010004985">
    <property type="protein sequence ID" value="CAF4159884.1"/>
    <property type="molecule type" value="Genomic_DNA"/>
</dbReference>
<accession>A0A819MLK0</accession>
<evidence type="ECO:0000313" key="4">
    <source>
        <dbReference type="EMBL" id="CAF4159884.1"/>
    </source>
</evidence>